<evidence type="ECO:0000313" key="3">
    <source>
        <dbReference type="EMBL" id="MBC1173321.1"/>
    </source>
</evidence>
<dbReference type="EMBL" id="AJWK01008866">
    <property type="status" value="NOT_ANNOTATED_CDS"/>
    <property type="molecule type" value="Genomic_DNA"/>
</dbReference>
<dbReference type="AlphaFoldDB" id="A0A1B0CEH3"/>
<feature type="chain" id="PRO_5044555256" evidence="2">
    <location>
        <begin position="25"/>
        <end position="212"/>
    </location>
</feature>
<dbReference type="VEuPathDB" id="VectorBase:LLONM1_005612"/>
<feature type="signal peptide" evidence="2">
    <location>
        <begin position="1"/>
        <end position="24"/>
    </location>
</feature>
<reference evidence="4" key="3">
    <citation type="submission" date="2020-05" db="UniProtKB">
        <authorList>
            <consortium name="EnsemblMetazoa"/>
        </authorList>
    </citation>
    <scope>IDENTIFICATION</scope>
    <source>
        <strain evidence="4">Jacobina</strain>
    </source>
</reference>
<evidence type="ECO:0000313" key="5">
    <source>
        <dbReference type="Proteomes" id="UP000092461"/>
    </source>
</evidence>
<feature type="compositionally biased region" description="Basic and acidic residues" evidence="1">
    <location>
        <begin position="110"/>
        <end position="120"/>
    </location>
</feature>
<protein>
    <submittedName>
        <fullName evidence="3">Putative secreted protein</fullName>
    </submittedName>
</protein>
<evidence type="ECO:0000256" key="2">
    <source>
        <dbReference type="SAM" id="SignalP"/>
    </source>
</evidence>
<keyword evidence="2" id="KW-0732">Signal</keyword>
<name>A0A1B0CEH3_LUTLO</name>
<organism evidence="4 5">
    <name type="scientific">Lutzomyia longipalpis</name>
    <name type="common">Sand fly</name>
    <dbReference type="NCBI Taxonomy" id="7200"/>
    <lineage>
        <taxon>Eukaryota</taxon>
        <taxon>Metazoa</taxon>
        <taxon>Ecdysozoa</taxon>
        <taxon>Arthropoda</taxon>
        <taxon>Hexapoda</taxon>
        <taxon>Insecta</taxon>
        <taxon>Pterygota</taxon>
        <taxon>Neoptera</taxon>
        <taxon>Endopterygota</taxon>
        <taxon>Diptera</taxon>
        <taxon>Nematocera</taxon>
        <taxon>Psychodoidea</taxon>
        <taxon>Psychodidae</taxon>
        <taxon>Lutzomyia</taxon>
        <taxon>Lutzomyia</taxon>
    </lineage>
</organism>
<feature type="region of interest" description="Disordered" evidence="1">
    <location>
        <begin position="103"/>
        <end position="122"/>
    </location>
</feature>
<dbReference type="EnsemblMetazoa" id="LLOJ002743-RA">
    <property type="protein sequence ID" value="LLOJ002743-PA"/>
    <property type="gene ID" value="LLOJ002743"/>
</dbReference>
<evidence type="ECO:0000313" key="4">
    <source>
        <dbReference type="EnsemblMetazoa" id="LLOJ002743-PA"/>
    </source>
</evidence>
<sequence length="212" mass="24031">MWQHRKIILISLILILSLVSMCLKKRKLRHGSEKENLTEIMERSRILKDNLCVDMEANRTNFFYIFCLRRAPFWDSDANGANSISAHGNKIASVIGDKGSGNIQSGRGTLGERRKVKGTEDENNVNSANPVIISCILWLLLSLGKACFEMTNDLKEKIFRYVKTVSSIYIESIQPTSFATNYELMRANEAHRILSMSSFPTTPVLDRRCSVP</sequence>
<reference evidence="5" key="1">
    <citation type="submission" date="2012-05" db="EMBL/GenBank/DDBJ databases">
        <title>Whole Genome Assembly of Lutzomyia longipalpis.</title>
        <authorList>
            <person name="Richards S."/>
            <person name="Qu C."/>
            <person name="Dillon R."/>
            <person name="Worley K."/>
            <person name="Scherer S."/>
            <person name="Batterton M."/>
            <person name="Taylor A."/>
            <person name="Hawes A."/>
            <person name="Hernandez B."/>
            <person name="Kovar C."/>
            <person name="Mandapat C."/>
            <person name="Pham C."/>
            <person name="Qu C."/>
            <person name="Jing C."/>
            <person name="Bess C."/>
            <person name="Bandaranaike D."/>
            <person name="Ngo D."/>
            <person name="Ongeri F."/>
            <person name="Arias F."/>
            <person name="Lara F."/>
            <person name="Weissenberger G."/>
            <person name="Kamau G."/>
            <person name="Han H."/>
            <person name="Shen H."/>
            <person name="Dinh H."/>
            <person name="Khalil I."/>
            <person name="Jones J."/>
            <person name="Shafer J."/>
            <person name="Jayaseelan J."/>
            <person name="Quiroz J."/>
            <person name="Blankenburg K."/>
            <person name="Nguyen L."/>
            <person name="Jackson L."/>
            <person name="Francisco L."/>
            <person name="Tang L.-Y."/>
            <person name="Pu L.-L."/>
            <person name="Perales L."/>
            <person name="Lorensuhewa L."/>
            <person name="Munidasa M."/>
            <person name="Coyle M."/>
            <person name="Taylor M."/>
            <person name="Puazo M."/>
            <person name="Firestine M."/>
            <person name="Scheel M."/>
            <person name="Javaid M."/>
            <person name="Wang M."/>
            <person name="Li M."/>
            <person name="Tabassum N."/>
            <person name="Saada N."/>
            <person name="Osuji N."/>
            <person name="Aqrawi P."/>
            <person name="Fu Q."/>
            <person name="Thornton R."/>
            <person name="Raj R."/>
            <person name="Goodspeed R."/>
            <person name="Mata R."/>
            <person name="Najjar R."/>
            <person name="Gubbala S."/>
            <person name="Lee S."/>
            <person name="Denson S."/>
            <person name="Patil S."/>
            <person name="Macmil S."/>
            <person name="Qi S."/>
            <person name="Matskevitch T."/>
            <person name="Palculict T."/>
            <person name="Mathew T."/>
            <person name="Vee V."/>
            <person name="Velamala V."/>
            <person name="Korchina V."/>
            <person name="Cai W."/>
            <person name="Liu W."/>
            <person name="Dai W."/>
            <person name="Zou X."/>
            <person name="Zhu Y."/>
            <person name="Zhang Y."/>
            <person name="Wu Y.-Q."/>
            <person name="Xin Y."/>
            <person name="Nazarath L."/>
            <person name="Kovar C."/>
            <person name="Han Y."/>
            <person name="Muzny D."/>
            <person name="Gibbs R."/>
        </authorList>
    </citation>
    <scope>NUCLEOTIDE SEQUENCE [LARGE SCALE GENOMIC DNA]</scope>
    <source>
        <strain evidence="5">Jacobina</strain>
    </source>
</reference>
<evidence type="ECO:0000256" key="1">
    <source>
        <dbReference type="SAM" id="MobiDB-lite"/>
    </source>
</evidence>
<dbReference type="Proteomes" id="UP000092461">
    <property type="component" value="Unassembled WGS sequence"/>
</dbReference>
<dbReference type="EMBL" id="GITU01004618">
    <property type="protein sequence ID" value="MBC1173321.1"/>
    <property type="molecule type" value="Transcribed_RNA"/>
</dbReference>
<accession>A0A1B0CEH3</accession>
<reference evidence="3" key="2">
    <citation type="journal article" date="2020" name="BMC">
        <title>Leishmania infection induces a limited differential gene expression in the sand fly midgut.</title>
        <authorList>
            <person name="Coutinho-Abreu I.V."/>
            <person name="Serafim T.D."/>
            <person name="Meneses C."/>
            <person name="Kamhawi S."/>
            <person name="Oliveira F."/>
            <person name="Valenzuela J.G."/>
        </authorList>
    </citation>
    <scope>NUCLEOTIDE SEQUENCE</scope>
    <source>
        <strain evidence="3">Jacobina</strain>
        <tissue evidence="3">Midgut</tissue>
    </source>
</reference>
<keyword evidence="5" id="KW-1185">Reference proteome</keyword>
<dbReference type="VEuPathDB" id="VectorBase:LLOJ002743"/>
<proteinExistence type="predicted"/>